<feature type="short sequence motif" description="Q motif" evidence="6">
    <location>
        <begin position="67"/>
        <end position="96"/>
    </location>
</feature>
<proteinExistence type="inferred from homology"/>
<dbReference type="Pfam" id="PF00271">
    <property type="entry name" value="Helicase_C"/>
    <property type="match status" value="1"/>
</dbReference>
<dbReference type="Gene3D" id="3.40.50.300">
    <property type="entry name" value="P-loop containing nucleotide triphosphate hydrolases"/>
    <property type="match status" value="2"/>
</dbReference>
<keyword evidence="3 7" id="KW-0347">Helicase</keyword>
<evidence type="ECO:0000256" key="6">
    <source>
        <dbReference type="PROSITE-ProRule" id="PRU00552"/>
    </source>
</evidence>
<gene>
    <name evidence="12" type="ORF">DHA2_16042</name>
</gene>
<comment type="catalytic activity">
    <reaction evidence="7">
        <text>ATP + H2O = ADP + phosphate + H(+)</text>
        <dbReference type="Rhea" id="RHEA:13065"/>
        <dbReference type="ChEBI" id="CHEBI:15377"/>
        <dbReference type="ChEBI" id="CHEBI:15378"/>
        <dbReference type="ChEBI" id="CHEBI:30616"/>
        <dbReference type="ChEBI" id="CHEBI:43474"/>
        <dbReference type="ChEBI" id="CHEBI:456216"/>
        <dbReference type="EC" id="3.6.4.13"/>
    </reaction>
</comment>
<dbReference type="VEuPathDB" id="GiardiaDB:DHA2_16042"/>
<dbReference type="InterPro" id="IPR011545">
    <property type="entry name" value="DEAD/DEAH_box_helicase_dom"/>
</dbReference>
<dbReference type="SMART" id="SM00487">
    <property type="entry name" value="DEXDc"/>
    <property type="match status" value="1"/>
</dbReference>
<feature type="compositionally biased region" description="Basic and acidic residues" evidence="8">
    <location>
        <begin position="611"/>
        <end position="623"/>
    </location>
</feature>
<evidence type="ECO:0000259" key="11">
    <source>
        <dbReference type="PROSITE" id="PS51195"/>
    </source>
</evidence>
<evidence type="ECO:0000256" key="1">
    <source>
        <dbReference type="ARBA" id="ARBA00022741"/>
    </source>
</evidence>
<evidence type="ECO:0000313" key="13">
    <source>
        <dbReference type="Proteomes" id="UP000018320"/>
    </source>
</evidence>
<dbReference type="PANTHER" id="PTHR24031">
    <property type="entry name" value="RNA HELICASE"/>
    <property type="match status" value="1"/>
</dbReference>
<dbReference type="InterPro" id="IPR027417">
    <property type="entry name" value="P-loop_NTPase"/>
</dbReference>
<dbReference type="GO" id="GO:0005524">
    <property type="term" value="F:ATP binding"/>
    <property type="evidence" value="ECO:0007669"/>
    <property type="project" value="UniProtKB-UniRule"/>
</dbReference>
<evidence type="ECO:0000259" key="10">
    <source>
        <dbReference type="PROSITE" id="PS51194"/>
    </source>
</evidence>
<feature type="domain" description="Helicase C-terminal" evidence="10">
    <location>
        <begin position="310"/>
        <end position="525"/>
    </location>
</feature>
<dbReference type="EC" id="3.6.4.13" evidence="7"/>
<dbReference type="PROSITE" id="PS51192">
    <property type="entry name" value="HELICASE_ATP_BIND_1"/>
    <property type="match status" value="1"/>
</dbReference>
<keyword evidence="1 7" id="KW-0547">Nucleotide-binding</keyword>
<dbReference type="Pfam" id="PF00270">
    <property type="entry name" value="DEAD"/>
    <property type="match status" value="1"/>
</dbReference>
<evidence type="ECO:0000259" key="9">
    <source>
        <dbReference type="PROSITE" id="PS51192"/>
    </source>
</evidence>
<dbReference type="InterPro" id="IPR025313">
    <property type="entry name" value="SPB4-like_CTE"/>
</dbReference>
<dbReference type="EMBL" id="AHGT01000005">
    <property type="protein sequence ID" value="ESU39232.1"/>
    <property type="molecule type" value="Genomic_DNA"/>
</dbReference>
<dbReference type="PROSITE" id="PS51195">
    <property type="entry name" value="Q_MOTIF"/>
    <property type="match status" value="1"/>
</dbReference>
<evidence type="ECO:0000256" key="2">
    <source>
        <dbReference type="ARBA" id="ARBA00022801"/>
    </source>
</evidence>
<dbReference type="CDD" id="cd18787">
    <property type="entry name" value="SF2_C_DEAD"/>
    <property type="match status" value="1"/>
</dbReference>
<dbReference type="SMART" id="SM00490">
    <property type="entry name" value="HELICc"/>
    <property type="match status" value="1"/>
</dbReference>
<dbReference type="PROSITE" id="PS51194">
    <property type="entry name" value="HELICASE_CTER"/>
    <property type="match status" value="1"/>
</dbReference>
<comment type="caution">
    <text evidence="12">The sequence shown here is derived from an EMBL/GenBank/DDBJ whole genome shotgun (WGS) entry which is preliminary data.</text>
</comment>
<dbReference type="GO" id="GO:0016787">
    <property type="term" value="F:hydrolase activity"/>
    <property type="evidence" value="ECO:0007669"/>
    <property type="project" value="UniProtKB-KW"/>
</dbReference>
<dbReference type="GO" id="GO:0003724">
    <property type="term" value="F:RNA helicase activity"/>
    <property type="evidence" value="ECO:0007669"/>
    <property type="project" value="UniProtKB-EC"/>
</dbReference>
<reference evidence="12 13" key="2">
    <citation type="journal article" date="2013" name="Genome Biol. Evol.">
        <title>Genome sequencing of Giardia lamblia genotypes A2 and B isolates (DH and GS) and comparative analysis with the genomes of genotypes A1 and E (WB and Pig).</title>
        <authorList>
            <person name="Adam R.D."/>
            <person name="Dahlstrom E.W."/>
            <person name="Martens C.A."/>
            <person name="Bruno D.P."/>
            <person name="Barbian K.D."/>
            <person name="Ricklefs S.M."/>
            <person name="Hernandez M.M."/>
            <person name="Narla N.P."/>
            <person name="Patel R.B."/>
            <person name="Porcella S.F."/>
            <person name="Nash T.E."/>
        </authorList>
    </citation>
    <scope>NUCLEOTIDE SEQUENCE [LARGE SCALE GENOMIC DNA]</scope>
    <source>
        <strain evidence="12 13">DH</strain>
    </source>
</reference>
<feature type="domain" description="Helicase ATP-binding" evidence="9">
    <location>
        <begin position="99"/>
        <end position="285"/>
    </location>
</feature>
<dbReference type="Pfam" id="PF13959">
    <property type="entry name" value="CTE_SPB4"/>
    <property type="match status" value="1"/>
</dbReference>
<sequence length="632" mass="70052">MDVNYTMKVPVQQQDARRRRQWLNTSDNSKLVFRRELLESADSVALKTERSVAPIRKQDGALFENGKSFSELGIHEQICEILKSKLQVHNPTFIQQQAIPRIMSGEDVIIKAQTGSGKTLAFLLPVLTKLFTDYQQRGPSSFKREEWASKVLIVSPTKELAMQSELVVASLLSRTVMVSGSLIGAVPRDKEKASLRKGITVISGTPGRIQDHLNQTACFKLTNIQVVVLDECDQLISHGFSSALQAILSHARKANPKLQVILASATADRRVLDFVRSSVREAIPIGDLFSAEPVNPQPEAGLAKAVTPASLEQRFCIVPSKMRLALLISTLAFETVKASESKTAVRILVFAETKDVCSLLNEILMRLSEAETSEDHFILAKIFHLHGSLGVEDRQIVWHKFLESGGILVATDVAARGLNLGSGALSSGLHGVDLVIQFEAPSSCEQYVHRVGRAGRMGQRGRSILFLLENEAGLVPLLGSYGIALAATPVDALAERVLEYRKPIRLMERVQAKVEELIASDKELRHMAVQAFSMYIRGYSMKSSDVRHIFNLKSLHLGHIAKGFGLSEPPSKVLGEFRPSKKQIKEARMERLAKVHGVKMKSKCNPRLKTKFDASERDNRPVFKEQYSLPNK</sequence>
<dbReference type="InterPro" id="IPR044742">
    <property type="entry name" value="DEAD/DEAH_RhlB"/>
</dbReference>
<comment type="function">
    <text evidence="7">RNA helicase.</text>
</comment>
<protein>
    <recommendedName>
        <fullName evidence="7">ATP-dependent RNA helicase</fullName>
        <ecNumber evidence="7">3.6.4.13</ecNumber>
    </recommendedName>
</protein>
<dbReference type="InterPro" id="IPR001650">
    <property type="entry name" value="Helicase_C-like"/>
</dbReference>
<keyword evidence="2 7" id="KW-0378">Hydrolase</keyword>
<keyword evidence="4 7" id="KW-0067">ATP-binding</keyword>
<comment type="domain">
    <text evidence="7">The Q motif is unique to and characteristic of the DEAD box family of RNA helicases and controls ATP binding and hydrolysis.</text>
</comment>
<organism evidence="12 13">
    <name type="scientific">Giardia intestinalis</name>
    <name type="common">Giardia lamblia</name>
    <dbReference type="NCBI Taxonomy" id="5741"/>
    <lineage>
        <taxon>Eukaryota</taxon>
        <taxon>Metamonada</taxon>
        <taxon>Diplomonadida</taxon>
        <taxon>Hexamitidae</taxon>
        <taxon>Giardiinae</taxon>
        <taxon>Giardia</taxon>
    </lineage>
</organism>
<evidence type="ECO:0000256" key="3">
    <source>
        <dbReference type="ARBA" id="ARBA00022806"/>
    </source>
</evidence>
<dbReference type="Proteomes" id="UP000018320">
    <property type="component" value="Unassembled WGS sequence"/>
</dbReference>
<dbReference type="VEuPathDB" id="GiardiaDB:GL50581_4179"/>
<dbReference type="GO" id="GO:0003723">
    <property type="term" value="F:RNA binding"/>
    <property type="evidence" value="ECO:0007669"/>
    <property type="project" value="UniProtKB-UniRule"/>
</dbReference>
<evidence type="ECO:0000256" key="4">
    <source>
        <dbReference type="ARBA" id="ARBA00022840"/>
    </source>
</evidence>
<dbReference type="VEuPathDB" id="GiardiaDB:QR46_1265"/>
<evidence type="ECO:0000256" key="5">
    <source>
        <dbReference type="ARBA" id="ARBA00022884"/>
    </source>
</evidence>
<comment type="similarity">
    <text evidence="7">Belongs to the DEAD box helicase family.</text>
</comment>
<dbReference type="CDD" id="cd00268">
    <property type="entry name" value="DEADc"/>
    <property type="match status" value="1"/>
</dbReference>
<dbReference type="InterPro" id="IPR014014">
    <property type="entry name" value="RNA_helicase_DEAD_Q_motif"/>
</dbReference>
<dbReference type="VEuPathDB" id="GiardiaDB:GL50803_0016042"/>
<dbReference type="AlphaFoldDB" id="V6TLP5"/>
<dbReference type="SMART" id="SM01178">
    <property type="entry name" value="DUF4217"/>
    <property type="match status" value="1"/>
</dbReference>
<dbReference type="SUPFAM" id="SSF52540">
    <property type="entry name" value="P-loop containing nucleoside triphosphate hydrolases"/>
    <property type="match status" value="2"/>
</dbReference>
<evidence type="ECO:0000313" key="12">
    <source>
        <dbReference type="EMBL" id="ESU39232.1"/>
    </source>
</evidence>
<keyword evidence="5 7" id="KW-0694">RNA-binding</keyword>
<feature type="domain" description="DEAD-box RNA helicase Q" evidence="11">
    <location>
        <begin position="67"/>
        <end position="96"/>
    </location>
</feature>
<feature type="region of interest" description="Disordered" evidence="8">
    <location>
        <begin position="611"/>
        <end position="632"/>
    </location>
</feature>
<dbReference type="InterPro" id="IPR014001">
    <property type="entry name" value="Helicase_ATP-bd"/>
</dbReference>
<name>V6TLP5_GIAIN</name>
<reference evidence="13" key="1">
    <citation type="submission" date="2012-02" db="EMBL/GenBank/DDBJ databases">
        <title>Genome sequencing of Giardia lamblia Genotypes A2 and B isolates (DH and GS) and comparative analysis with the genomes of Genotypes A1 and E (WB and Pig).</title>
        <authorList>
            <person name="Adam R."/>
            <person name="Dahlstrom E."/>
            <person name="Martens C."/>
            <person name="Bruno D."/>
            <person name="Barbian K."/>
            <person name="Porcella S.F."/>
            <person name="Nash T."/>
        </authorList>
    </citation>
    <scope>NUCLEOTIDE SEQUENCE</scope>
    <source>
        <strain evidence="13">DH</strain>
    </source>
</reference>
<evidence type="ECO:0000256" key="8">
    <source>
        <dbReference type="SAM" id="MobiDB-lite"/>
    </source>
</evidence>
<evidence type="ECO:0000256" key="7">
    <source>
        <dbReference type="RuleBase" id="RU365068"/>
    </source>
</evidence>
<accession>V6TLP5</accession>